<protein>
    <recommendedName>
        <fullName evidence="1">DUF4440 domain-containing protein</fullName>
    </recommendedName>
</protein>
<evidence type="ECO:0000313" key="3">
    <source>
        <dbReference type="Proteomes" id="UP001230426"/>
    </source>
</evidence>
<dbReference type="EMBL" id="JAUSRB010000002">
    <property type="protein sequence ID" value="MDP9870187.1"/>
    <property type="molecule type" value="Genomic_DNA"/>
</dbReference>
<dbReference type="Pfam" id="PF14534">
    <property type="entry name" value="DUF4440"/>
    <property type="match status" value="1"/>
</dbReference>
<evidence type="ECO:0000313" key="2">
    <source>
        <dbReference type="EMBL" id="MDP9870187.1"/>
    </source>
</evidence>
<comment type="caution">
    <text evidence="2">The sequence shown here is derived from an EMBL/GenBank/DDBJ whole genome shotgun (WGS) entry which is preliminary data.</text>
</comment>
<keyword evidence="3" id="KW-1185">Reference proteome</keyword>
<organism evidence="2 3">
    <name type="scientific">Streptosporangium brasiliense</name>
    <dbReference type="NCBI Taxonomy" id="47480"/>
    <lineage>
        <taxon>Bacteria</taxon>
        <taxon>Bacillati</taxon>
        <taxon>Actinomycetota</taxon>
        <taxon>Actinomycetes</taxon>
        <taxon>Streptosporangiales</taxon>
        <taxon>Streptosporangiaceae</taxon>
        <taxon>Streptosporangium</taxon>
    </lineage>
</organism>
<evidence type="ECO:0000259" key="1">
    <source>
        <dbReference type="Pfam" id="PF14534"/>
    </source>
</evidence>
<name>A0ABT9RMX5_9ACTN</name>
<reference evidence="2 3" key="1">
    <citation type="submission" date="2023-07" db="EMBL/GenBank/DDBJ databases">
        <title>Sequencing the genomes of 1000 actinobacteria strains.</title>
        <authorList>
            <person name="Klenk H.-P."/>
        </authorList>
    </citation>
    <scope>NUCLEOTIDE SEQUENCE [LARGE SCALE GENOMIC DNA]</scope>
    <source>
        <strain evidence="2 3">DSM 44109</strain>
    </source>
</reference>
<dbReference type="Gene3D" id="3.10.450.50">
    <property type="match status" value="1"/>
</dbReference>
<sequence length="126" mass="13852">MDAKAIERELLALEEQGWAAISVGDGDFYRRLVTDRTLCVEPDGLQTGAELADDIDASKSPFDDYALHDVKVVPLTDDSAVITYRAAVSLKEGGVAFQLYMSSAYVRRDGAWKLAFHQQTPVKQDG</sequence>
<dbReference type="RefSeq" id="WP_306875111.1">
    <property type="nucleotide sequence ID" value="NZ_JAUSRB010000002.1"/>
</dbReference>
<accession>A0ABT9RMX5</accession>
<dbReference type="InterPro" id="IPR027843">
    <property type="entry name" value="DUF4440"/>
</dbReference>
<dbReference type="SUPFAM" id="SSF54427">
    <property type="entry name" value="NTF2-like"/>
    <property type="match status" value="1"/>
</dbReference>
<feature type="domain" description="DUF4440" evidence="1">
    <location>
        <begin position="10"/>
        <end position="114"/>
    </location>
</feature>
<dbReference type="Proteomes" id="UP001230426">
    <property type="component" value="Unassembled WGS sequence"/>
</dbReference>
<proteinExistence type="predicted"/>
<dbReference type="InterPro" id="IPR032710">
    <property type="entry name" value="NTF2-like_dom_sf"/>
</dbReference>
<gene>
    <name evidence="2" type="ORF">J2S55_009453</name>
</gene>